<keyword evidence="6" id="KW-0067">ATP-binding</keyword>
<evidence type="ECO:0000256" key="4">
    <source>
        <dbReference type="ARBA" id="ARBA00022741"/>
    </source>
</evidence>
<dbReference type="Gene3D" id="3.30.70.890">
    <property type="entry name" value="GHMP kinase, C-terminal domain"/>
    <property type="match status" value="1"/>
</dbReference>
<protein>
    <submittedName>
        <fullName evidence="12">Mevalonate kinase</fullName>
        <ecNumber evidence="12">2.7.1.36</ecNumber>
    </submittedName>
</protein>
<keyword evidence="2" id="KW-0444">Lipid biosynthesis</keyword>
<dbReference type="PRINTS" id="PR00959">
    <property type="entry name" value="MEVGALKINASE"/>
</dbReference>
<dbReference type="InterPro" id="IPR006204">
    <property type="entry name" value="GHMP_kinase_N_dom"/>
</dbReference>
<evidence type="ECO:0000313" key="13">
    <source>
        <dbReference type="Proteomes" id="UP000325295"/>
    </source>
</evidence>
<organism evidence="12 13">
    <name type="scientific">Paucilactobacillus nenjiangensis</name>
    <dbReference type="NCBI Taxonomy" id="1296540"/>
    <lineage>
        <taxon>Bacteria</taxon>
        <taxon>Bacillati</taxon>
        <taxon>Bacillota</taxon>
        <taxon>Bacilli</taxon>
        <taxon>Lactobacillales</taxon>
        <taxon>Lactobacillaceae</taxon>
        <taxon>Paucilactobacillus</taxon>
    </lineage>
</organism>
<evidence type="ECO:0000256" key="6">
    <source>
        <dbReference type="ARBA" id="ARBA00022840"/>
    </source>
</evidence>
<dbReference type="OrthoDB" id="9764892at2"/>
<evidence type="ECO:0000256" key="3">
    <source>
        <dbReference type="ARBA" id="ARBA00022679"/>
    </source>
</evidence>
<dbReference type="InterPro" id="IPR014721">
    <property type="entry name" value="Ribsml_uS5_D2-typ_fold_subgr"/>
</dbReference>
<dbReference type="InterPro" id="IPR036554">
    <property type="entry name" value="GHMP_kinase_C_sf"/>
</dbReference>
<dbReference type="EC" id="2.7.1.36" evidence="12"/>
<dbReference type="Gene3D" id="3.30.230.10">
    <property type="match status" value="1"/>
</dbReference>
<reference evidence="12 13" key="1">
    <citation type="submission" date="2019-09" db="EMBL/GenBank/DDBJ databases">
        <title>Complete Genome Sequence of Lactobacillus nenjiangensis SH-Y15, isolated from sauerkraut.</title>
        <authorList>
            <person name="Yang H."/>
        </authorList>
    </citation>
    <scope>NUCLEOTIDE SEQUENCE [LARGE SCALE GENOMIC DNA]</scope>
    <source>
        <strain evidence="12 13">SH-Y15</strain>
    </source>
</reference>
<dbReference type="InterPro" id="IPR006205">
    <property type="entry name" value="Mev_gal_kin"/>
</dbReference>
<keyword evidence="3 12" id="KW-0808">Transferase</keyword>
<evidence type="ECO:0000256" key="1">
    <source>
        <dbReference type="ARBA" id="ARBA00022490"/>
    </source>
</evidence>
<dbReference type="EMBL" id="CP043939">
    <property type="protein sequence ID" value="QER67387.1"/>
    <property type="molecule type" value="Genomic_DNA"/>
</dbReference>
<evidence type="ECO:0000313" key="12">
    <source>
        <dbReference type="EMBL" id="QER67387.1"/>
    </source>
</evidence>
<feature type="domain" description="GHMP kinase C-terminal" evidence="11">
    <location>
        <begin position="224"/>
        <end position="299"/>
    </location>
</feature>
<dbReference type="GO" id="GO:0005829">
    <property type="term" value="C:cytosol"/>
    <property type="evidence" value="ECO:0007669"/>
    <property type="project" value="TreeGrafter"/>
</dbReference>
<keyword evidence="5 12" id="KW-0418">Kinase</keyword>
<evidence type="ECO:0000256" key="5">
    <source>
        <dbReference type="ARBA" id="ARBA00022777"/>
    </source>
</evidence>
<dbReference type="PANTHER" id="PTHR43290:SF2">
    <property type="entry name" value="MEVALONATE KINASE"/>
    <property type="match status" value="1"/>
</dbReference>
<gene>
    <name evidence="12" type="primary">mvk</name>
    <name evidence="12" type="ORF">F0161_05650</name>
</gene>
<dbReference type="AlphaFoldDB" id="A0A5P1X593"/>
<dbReference type="Pfam" id="PF08544">
    <property type="entry name" value="GHMP_kinases_C"/>
    <property type="match status" value="1"/>
</dbReference>
<dbReference type="PANTHER" id="PTHR43290">
    <property type="entry name" value="MEVALONATE KINASE"/>
    <property type="match status" value="1"/>
</dbReference>
<evidence type="ECO:0000259" key="10">
    <source>
        <dbReference type="Pfam" id="PF00288"/>
    </source>
</evidence>
<evidence type="ECO:0000256" key="8">
    <source>
        <dbReference type="ARBA" id="ARBA00023098"/>
    </source>
</evidence>
<dbReference type="UniPathway" id="UPA00057">
    <property type="reaction ID" value="UER00098"/>
</dbReference>
<evidence type="ECO:0000259" key="11">
    <source>
        <dbReference type="Pfam" id="PF08544"/>
    </source>
</evidence>
<dbReference type="SUPFAM" id="SSF54211">
    <property type="entry name" value="Ribosomal protein S5 domain 2-like"/>
    <property type="match status" value="1"/>
</dbReference>
<keyword evidence="4" id="KW-0547">Nucleotide-binding</keyword>
<dbReference type="SUPFAM" id="SSF55060">
    <property type="entry name" value="GHMP Kinase, C-terminal domain"/>
    <property type="match status" value="1"/>
</dbReference>
<dbReference type="Pfam" id="PF00288">
    <property type="entry name" value="GHMP_kinases_N"/>
    <property type="match status" value="1"/>
</dbReference>
<name>A0A5P1X593_9LACO</name>
<accession>A0A5P1X593</accession>
<dbReference type="NCBIfam" id="TIGR00549">
    <property type="entry name" value="mevalon_kin"/>
    <property type="match status" value="1"/>
</dbReference>
<dbReference type="InterPro" id="IPR013750">
    <property type="entry name" value="GHMP_kinase_C_dom"/>
</dbReference>
<comment type="pathway">
    <text evidence="9">Isoprenoid biosynthesis; isopentenyl diphosphate biosynthesis via mevalonate pathway; isopentenyl diphosphate from (R)-mevalonate: step 1/3.</text>
</comment>
<sequence length="317" mass="34366">MIQTGLGNSHAKIILMGEHSVVYGEPAIAMPISEIKCSVTMKSTTDGQQTLDSRYFSGQINDLPTDMTGIAQVINILEQRFYGQDDTWHMKITSMLPAERGMGSSAATTIALIRCFYDYYQATLTEDELLKLADLEEHITHNNPSGLDAATVSSSHPIWFIRDQVIEPFEMKMNATLVIADTGIRGKTKEAIALVKTQLRDQPQATQSVIHQLGELTVQAATCLKNNQSLELGQLFNQAQTLLADLGLSHSEIDKLIKVAKVNGALGAKFTGGGRGGCIIAIAKNQTDAKLISDKLIDAGATATWVQPLNTIGVNHD</sequence>
<keyword evidence="7" id="KW-0460">Magnesium</keyword>
<evidence type="ECO:0000256" key="7">
    <source>
        <dbReference type="ARBA" id="ARBA00022842"/>
    </source>
</evidence>
<dbReference type="GO" id="GO:0004496">
    <property type="term" value="F:mevalonate kinase activity"/>
    <property type="evidence" value="ECO:0007669"/>
    <property type="project" value="UniProtKB-EC"/>
</dbReference>
<evidence type="ECO:0000256" key="9">
    <source>
        <dbReference type="ARBA" id="ARBA00029438"/>
    </source>
</evidence>
<keyword evidence="1" id="KW-0963">Cytoplasm</keyword>
<dbReference type="InterPro" id="IPR020568">
    <property type="entry name" value="Ribosomal_Su5_D2-typ_SF"/>
</dbReference>
<dbReference type="GO" id="GO:0019287">
    <property type="term" value="P:isopentenyl diphosphate biosynthetic process, mevalonate pathway"/>
    <property type="evidence" value="ECO:0007669"/>
    <property type="project" value="UniProtKB-UniPathway"/>
</dbReference>
<proteinExistence type="predicted"/>
<feature type="domain" description="GHMP kinase N-terminal" evidence="10">
    <location>
        <begin position="72"/>
        <end position="151"/>
    </location>
</feature>
<keyword evidence="8" id="KW-0443">Lipid metabolism</keyword>
<evidence type="ECO:0000256" key="2">
    <source>
        <dbReference type="ARBA" id="ARBA00022516"/>
    </source>
</evidence>
<dbReference type="KEGG" id="lnn:F0161_05650"/>
<dbReference type="GO" id="GO:0005524">
    <property type="term" value="F:ATP binding"/>
    <property type="evidence" value="ECO:0007669"/>
    <property type="project" value="UniProtKB-KW"/>
</dbReference>
<dbReference type="RefSeq" id="WP_137602091.1">
    <property type="nucleotide sequence ID" value="NZ_BJEB01000030.1"/>
</dbReference>
<dbReference type="Proteomes" id="UP000325295">
    <property type="component" value="Chromosome"/>
</dbReference>
<keyword evidence="13" id="KW-1185">Reference proteome</keyword>